<accession>A0A8R2M2F4</accession>
<sequence>MIPGYNLICILCCITMVHDSIQYTKSIENMVIDYEDDKNSMIALAEQENIHFYDDFYDEMDSRIKMENSMNMIFFGPVSSFMRIDAESLLHILTFTKKHLIPISRTILIWDLITDGKTAAFLYSREYLALGPLLNFVPEEDLYYVNFGDKSVLSFFANHNLGLHSRKYGILAASYRRYYGDMWYEDSDYINELGYLICGFPAHIISKITPAVFKKIDVEIFKKLSLCSVNQTKTLYNLATHKNAYGKPYKWSSHEITKLDILFICVPKESISSIRLEAIPAISKHIMEMIHQDKLEYFTKQQILRMNPEARRMYIIRVQLRTSLDTSQIAKQDANAIKKSVPLALIYVFTLILK</sequence>
<name>A0A8R2M2F4_BOMMO</name>
<reference evidence="1" key="2">
    <citation type="submission" date="2022-06" db="UniProtKB">
        <authorList>
            <consortium name="EnsemblMetazoa"/>
        </authorList>
    </citation>
    <scope>IDENTIFICATION</scope>
    <source>
        <strain evidence="1">p50T (Dazao)</strain>
    </source>
</reference>
<organism evidence="1 2">
    <name type="scientific">Bombyx mori</name>
    <name type="common">Silk moth</name>
    <dbReference type="NCBI Taxonomy" id="7091"/>
    <lineage>
        <taxon>Eukaryota</taxon>
        <taxon>Metazoa</taxon>
        <taxon>Ecdysozoa</taxon>
        <taxon>Arthropoda</taxon>
        <taxon>Hexapoda</taxon>
        <taxon>Insecta</taxon>
        <taxon>Pterygota</taxon>
        <taxon>Neoptera</taxon>
        <taxon>Endopterygota</taxon>
        <taxon>Lepidoptera</taxon>
        <taxon>Glossata</taxon>
        <taxon>Ditrysia</taxon>
        <taxon>Bombycoidea</taxon>
        <taxon>Bombycidae</taxon>
        <taxon>Bombycinae</taxon>
        <taxon>Bombyx</taxon>
    </lineage>
</organism>
<dbReference type="Proteomes" id="UP000005204">
    <property type="component" value="Unassembled WGS sequence"/>
</dbReference>
<evidence type="ECO:0000313" key="2">
    <source>
        <dbReference type="Proteomes" id="UP000005204"/>
    </source>
</evidence>
<keyword evidence="2" id="KW-1185">Reference proteome</keyword>
<evidence type="ECO:0000313" key="1">
    <source>
        <dbReference type="EnsemblMetazoa" id="XP_037872814.1"/>
    </source>
</evidence>
<protein>
    <submittedName>
        <fullName evidence="1">Uncharacterized protein</fullName>
    </submittedName>
</protein>
<dbReference type="EnsemblMetazoa" id="XM_038016886.1">
    <property type="protein sequence ID" value="XP_037872814.1"/>
    <property type="gene ID" value="LOC101738999"/>
</dbReference>
<reference evidence="2" key="1">
    <citation type="journal article" date="2008" name="Insect Biochem. Mol. Biol.">
        <title>The genome of a lepidopteran model insect, the silkworm Bombyx mori.</title>
        <authorList>
            <consortium name="International Silkworm Genome Consortium"/>
        </authorList>
    </citation>
    <scope>NUCLEOTIDE SEQUENCE [LARGE SCALE GENOMIC DNA]</scope>
    <source>
        <strain evidence="2">p50T</strain>
    </source>
</reference>
<proteinExistence type="predicted"/>
<dbReference type="AlphaFoldDB" id="A0A8R2M2F4"/>